<dbReference type="Gene3D" id="3.40.50.410">
    <property type="entry name" value="von Willebrand factor, type A domain"/>
    <property type="match status" value="1"/>
</dbReference>
<dbReference type="Pfam" id="PF13531">
    <property type="entry name" value="SBP_bac_11"/>
    <property type="match status" value="1"/>
</dbReference>
<evidence type="ECO:0000259" key="2">
    <source>
        <dbReference type="PROSITE" id="PS50234"/>
    </source>
</evidence>
<feature type="domain" description="VWFA" evidence="2">
    <location>
        <begin position="388"/>
        <end position="587"/>
    </location>
</feature>
<dbReference type="InterPro" id="IPR002035">
    <property type="entry name" value="VWF_A"/>
</dbReference>
<evidence type="ECO:0000313" key="3">
    <source>
        <dbReference type="EMBL" id="GAA2691906.1"/>
    </source>
</evidence>
<evidence type="ECO:0000256" key="1">
    <source>
        <dbReference type="SAM" id="MobiDB-lite"/>
    </source>
</evidence>
<proteinExistence type="predicted"/>
<feature type="region of interest" description="Disordered" evidence="1">
    <location>
        <begin position="325"/>
        <end position="363"/>
    </location>
</feature>
<dbReference type="SMART" id="SM00327">
    <property type="entry name" value="VWA"/>
    <property type="match status" value="1"/>
</dbReference>
<reference evidence="3 4" key="1">
    <citation type="journal article" date="2019" name="Int. J. Syst. Evol. Microbiol.">
        <title>The Global Catalogue of Microorganisms (GCM) 10K type strain sequencing project: providing services to taxonomists for standard genome sequencing and annotation.</title>
        <authorList>
            <consortium name="The Broad Institute Genomics Platform"/>
            <consortium name="The Broad Institute Genome Sequencing Center for Infectious Disease"/>
            <person name="Wu L."/>
            <person name="Ma J."/>
        </authorList>
    </citation>
    <scope>NUCLEOTIDE SEQUENCE [LARGE SCALE GENOMIC DNA]</scope>
    <source>
        <strain evidence="3 4">JCM 16374</strain>
    </source>
</reference>
<keyword evidence="4" id="KW-1185">Reference proteome</keyword>
<dbReference type="SUPFAM" id="SSF53300">
    <property type="entry name" value="vWA-like"/>
    <property type="match status" value="1"/>
</dbReference>
<dbReference type="PROSITE" id="PS50234">
    <property type="entry name" value="VWFA"/>
    <property type="match status" value="1"/>
</dbReference>
<protein>
    <submittedName>
        <fullName evidence="3">Substrate-binding domain-containing protein</fullName>
    </submittedName>
</protein>
<dbReference type="EMBL" id="BAAARK010000058">
    <property type="protein sequence ID" value="GAA2691906.1"/>
    <property type="molecule type" value="Genomic_DNA"/>
</dbReference>
<gene>
    <name evidence="3" type="ORF">GCM10009864_77990</name>
</gene>
<dbReference type="SUPFAM" id="SSF53850">
    <property type="entry name" value="Periplasmic binding protein-like II"/>
    <property type="match status" value="1"/>
</dbReference>
<dbReference type="RefSeq" id="WP_344584563.1">
    <property type="nucleotide sequence ID" value="NZ_BAAARK010000058.1"/>
</dbReference>
<sequence>MGRHSLPDDLAPPSTGSPRPRVRRRTLALATTAVVAAAAGSVVAVSNGLLPFGTSCGGDAVHLAVIASPDIAPALEAVADQARKDAVRTDGKCLDVKINAQPSSEVADSLAQRPAKAEFQVWVPDSDLWVDRVTDERGSALTSVGTLASTPLALGTIRSAAKTLGWPGKTYSWTTLTRTATSGGDLRLGVADPARSATGLLALARINAANRKEADSADDAATRTAAAAKVLYERVADGDDQVLATLPRNDSGAELGNPRRNQAVLLSEQAAYAHNTRADGGPPLDLFYPTDGTARLTYPYTLVDEDALTADQSRAANRFMTLLDDTPGQRTLHDHGFRPDNGTADPKLTGTAGGRAPQPYSAAPADLPTAKDLQALLGMWTITVQSARITTVVDASPSMAEAVPGQGGRSRMDLAKSSLLQALSTFTPEDEIGLWKFATHLDGDRDYVELSPTDRLGDRGANGGTHRDELAAAFSSLAPVPRSATGLYDTTLAAYQRASATYTSGKFNTLVLVTDGANDDIGSIGLDSLVADLKRLADPKRPVPLVAVAIGPQADLAALNRIVAPTGGSAHQVDDPSQIHEVILKAIMAAGSHGPR</sequence>
<feature type="region of interest" description="Disordered" evidence="1">
    <location>
        <begin position="1"/>
        <end position="22"/>
    </location>
</feature>
<dbReference type="InterPro" id="IPR036465">
    <property type="entry name" value="vWFA_dom_sf"/>
</dbReference>
<comment type="caution">
    <text evidence="3">The sequence shown here is derived from an EMBL/GenBank/DDBJ whole genome shotgun (WGS) entry which is preliminary data.</text>
</comment>
<accession>A0ABN3T1Y2</accession>
<organism evidence="3 4">
    <name type="scientific">Streptomyces lunalinharesii</name>
    <dbReference type="NCBI Taxonomy" id="333384"/>
    <lineage>
        <taxon>Bacteria</taxon>
        <taxon>Bacillati</taxon>
        <taxon>Actinomycetota</taxon>
        <taxon>Actinomycetes</taxon>
        <taxon>Kitasatosporales</taxon>
        <taxon>Streptomycetaceae</taxon>
        <taxon>Streptomyces</taxon>
    </lineage>
</organism>
<name>A0ABN3T1Y2_9ACTN</name>
<evidence type="ECO:0000313" key="4">
    <source>
        <dbReference type="Proteomes" id="UP001500994"/>
    </source>
</evidence>
<dbReference type="Proteomes" id="UP001500994">
    <property type="component" value="Unassembled WGS sequence"/>
</dbReference>